<proteinExistence type="predicted"/>
<dbReference type="InterPro" id="IPR013783">
    <property type="entry name" value="Ig-like_fold"/>
</dbReference>
<dbReference type="EMBL" id="JAHRIP010000906">
    <property type="protein sequence ID" value="MEQ2279869.1"/>
    <property type="molecule type" value="Genomic_DNA"/>
</dbReference>
<keyword evidence="1" id="KW-0677">Repeat</keyword>
<keyword evidence="7" id="KW-1185">Reference proteome</keyword>
<gene>
    <name evidence="6" type="primary">ROBO1_2</name>
    <name evidence="6" type="ORF">AMECASPLE_013701</name>
</gene>
<feature type="region of interest" description="Disordered" evidence="4">
    <location>
        <begin position="1"/>
        <end position="27"/>
    </location>
</feature>
<protein>
    <submittedName>
        <fullName evidence="6">Roundabout 1</fullName>
    </submittedName>
</protein>
<evidence type="ECO:0000256" key="3">
    <source>
        <dbReference type="ARBA" id="ARBA00023319"/>
    </source>
</evidence>
<dbReference type="PANTHER" id="PTHR12231:SF243">
    <property type="entry name" value="ROUNDABOUT HOMOLOG 1"/>
    <property type="match status" value="1"/>
</dbReference>
<keyword evidence="2" id="KW-1015">Disulfide bond</keyword>
<dbReference type="InterPro" id="IPR051170">
    <property type="entry name" value="Neural/epithelial_adhesion"/>
</dbReference>
<dbReference type="PROSITE" id="PS50853">
    <property type="entry name" value="FN3"/>
    <property type="match status" value="1"/>
</dbReference>
<dbReference type="Pfam" id="PF00041">
    <property type="entry name" value="fn3"/>
    <property type="match status" value="1"/>
</dbReference>
<evidence type="ECO:0000256" key="4">
    <source>
        <dbReference type="SAM" id="MobiDB-lite"/>
    </source>
</evidence>
<feature type="domain" description="Fibronectin type-III" evidence="5">
    <location>
        <begin position="19"/>
        <end position="113"/>
    </location>
</feature>
<dbReference type="PRINTS" id="PR00014">
    <property type="entry name" value="FNTYPEIII"/>
</dbReference>
<dbReference type="SUPFAM" id="SSF49265">
    <property type="entry name" value="Fibronectin type III"/>
    <property type="match status" value="1"/>
</dbReference>
<dbReference type="Proteomes" id="UP001469553">
    <property type="component" value="Unassembled WGS sequence"/>
</dbReference>
<dbReference type="InterPro" id="IPR003961">
    <property type="entry name" value="FN3_dom"/>
</dbReference>
<evidence type="ECO:0000313" key="7">
    <source>
        <dbReference type="Proteomes" id="UP001469553"/>
    </source>
</evidence>
<comment type="caution">
    <text evidence="6">The sequence shown here is derived from an EMBL/GenBank/DDBJ whole genome shotgun (WGS) entry which is preliminary data.</text>
</comment>
<reference evidence="6 7" key="1">
    <citation type="submission" date="2021-06" db="EMBL/GenBank/DDBJ databases">
        <authorList>
            <person name="Palmer J.M."/>
        </authorList>
    </citation>
    <scope>NUCLEOTIDE SEQUENCE [LARGE SCALE GENOMIC DNA]</scope>
    <source>
        <strain evidence="6 7">AS_MEX2019</strain>
        <tissue evidence="6">Muscle</tissue>
    </source>
</reference>
<keyword evidence="3" id="KW-0393">Immunoglobulin domain</keyword>
<feature type="non-terminal residue" evidence="6">
    <location>
        <position position="1"/>
    </location>
</feature>
<evidence type="ECO:0000259" key="5">
    <source>
        <dbReference type="PROSITE" id="PS50853"/>
    </source>
</evidence>
<name>A0ABV0XEJ1_9TELE</name>
<dbReference type="PANTHER" id="PTHR12231">
    <property type="entry name" value="CTX-RELATED TYPE I TRANSMEMBRANE PROTEIN"/>
    <property type="match status" value="1"/>
</dbReference>
<evidence type="ECO:0000256" key="1">
    <source>
        <dbReference type="ARBA" id="ARBA00022737"/>
    </source>
</evidence>
<dbReference type="CDD" id="cd00063">
    <property type="entry name" value="FN3"/>
    <property type="match status" value="1"/>
</dbReference>
<organism evidence="6 7">
    <name type="scientific">Ameca splendens</name>
    <dbReference type="NCBI Taxonomy" id="208324"/>
    <lineage>
        <taxon>Eukaryota</taxon>
        <taxon>Metazoa</taxon>
        <taxon>Chordata</taxon>
        <taxon>Craniata</taxon>
        <taxon>Vertebrata</taxon>
        <taxon>Euteleostomi</taxon>
        <taxon>Actinopterygii</taxon>
        <taxon>Neopterygii</taxon>
        <taxon>Teleostei</taxon>
        <taxon>Neoteleostei</taxon>
        <taxon>Acanthomorphata</taxon>
        <taxon>Ovalentaria</taxon>
        <taxon>Atherinomorphae</taxon>
        <taxon>Cyprinodontiformes</taxon>
        <taxon>Goodeidae</taxon>
        <taxon>Ameca</taxon>
    </lineage>
</organism>
<dbReference type="InterPro" id="IPR036116">
    <property type="entry name" value="FN3_sf"/>
</dbReference>
<evidence type="ECO:0000313" key="6">
    <source>
        <dbReference type="EMBL" id="MEQ2279869.1"/>
    </source>
</evidence>
<evidence type="ECO:0000256" key="2">
    <source>
        <dbReference type="ARBA" id="ARBA00023157"/>
    </source>
</evidence>
<dbReference type="Gene3D" id="2.60.40.10">
    <property type="entry name" value="Immunoglobulins"/>
    <property type="match status" value="1"/>
</dbReference>
<sequence>FGVVVQSGHPEDSNLIPGAPSKPDVSNISRTSVTLSWKSSPNPGGSPTSYLIEAFSYTLGNRWVTLAEHVKTESYVLTNLKPGAVYLFMVRAMNVYGLSDPSPISDSVRTQDSSSTMQGVDHRHIQRELGDVVIHLHMPTVLSSSAVKVQWMVSSC</sequence>
<dbReference type="SMART" id="SM00060">
    <property type="entry name" value="FN3"/>
    <property type="match status" value="1"/>
</dbReference>
<accession>A0ABV0XEJ1</accession>